<organism evidence="1">
    <name type="scientific">hydrothermal vent metagenome</name>
    <dbReference type="NCBI Taxonomy" id="652676"/>
    <lineage>
        <taxon>unclassified sequences</taxon>
        <taxon>metagenomes</taxon>
        <taxon>ecological metagenomes</taxon>
    </lineage>
</organism>
<accession>A0A3B0YRC6</accession>
<sequence>MHGCRVEFIRPSLSSPQVVIGRMNSTLQMIKPINPMLKEC</sequence>
<dbReference type="EMBL" id="UOFK01000128">
    <property type="protein sequence ID" value="VAW77792.1"/>
    <property type="molecule type" value="Genomic_DNA"/>
</dbReference>
<gene>
    <name evidence="1" type="ORF">MNBD_GAMMA13-1541</name>
</gene>
<name>A0A3B0YRC6_9ZZZZ</name>
<reference evidence="1" key="1">
    <citation type="submission" date="2018-06" db="EMBL/GenBank/DDBJ databases">
        <authorList>
            <person name="Zhirakovskaya E."/>
        </authorList>
    </citation>
    <scope>NUCLEOTIDE SEQUENCE</scope>
</reference>
<protein>
    <submittedName>
        <fullName evidence="1">Uncharacterized protein</fullName>
    </submittedName>
</protein>
<dbReference type="AlphaFoldDB" id="A0A3B0YRC6"/>
<proteinExistence type="predicted"/>
<evidence type="ECO:0000313" key="1">
    <source>
        <dbReference type="EMBL" id="VAW77792.1"/>
    </source>
</evidence>